<protein>
    <submittedName>
        <fullName evidence="1">Uncharacterized protein</fullName>
    </submittedName>
</protein>
<proteinExistence type="predicted"/>
<keyword evidence="2" id="KW-1185">Reference proteome</keyword>
<sequence>MEFTIKEHEMKNTMYKSPLTFIRDYIFMYNKQATVPYKLYFQDMQYSHYYEKSLITFLTRPSKDNTFIDNFLEIDEILETTKSLMFYDKAFYHNTLSIYMKSIAIVIDKTITEMEMLDFTNIDILYLYSHENINIYKILVNNILKNIVITQTNTSRDINIEIKPQIWFYFVKCVDIIENINRRLVDLDNRKIKEIPSRYCNEFALLKRICIPENIIGQNRINQYSKADLLENMFNKIKELIDGANNDKKYIFLSNFISEMILRELCNEQELDKYIKYSKGLLDDHQ</sequence>
<accession>A0AAX4JBM3</accession>
<dbReference type="GeneID" id="90541171"/>
<dbReference type="EMBL" id="CP142729">
    <property type="protein sequence ID" value="WUR03359.1"/>
    <property type="molecule type" value="Genomic_DNA"/>
</dbReference>
<dbReference type="RefSeq" id="XP_065329504.1">
    <property type="nucleotide sequence ID" value="XM_065473432.1"/>
</dbReference>
<dbReference type="KEGG" id="vnx:VNE69_04181"/>
<evidence type="ECO:0000313" key="2">
    <source>
        <dbReference type="Proteomes" id="UP001334084"/>
    </source>
</evidence>
<dbReference type="Proteomes" id="UP001334084">
    <property type="component" value="Chromosome 4"/>
</dbReference>
<dbReference type="AlphaFoldDB" id="A0AAX4JBM3"/>
<evidence type="ECO:0000313" key="1">
    <source>
        <dbReference type="EMBL" id="WUR03359.1"/>
    </source>
</evidence>
<gene>
    <name evidence="1" type="ORF">VNE69_04181</name>
</gene>
<organism evidence="1 2">
    <name type="scientific">Vairimorpha necatrix</name>
    <dbReference type="NCBI Taxonomy" id="6039"/>
    <lineage>
        <taxon>Eukaryota</taxon>
        <taxon>Fungi</taxon>
        <taxon>Fungi incertae sedis</taxon>
        <taxon>Microsporidia</taxon>
        <taxon>Nosematidae</taxon>
        <taxon>Vairimorpha</taxon>
    </lineage>
</organism>
<name>A0AAX4JBM3_9MICR</name>
<reference evidence="1" key="1">
    <citation type="journal article" date="2024" name="BMC Genomics">
        <title>Functional annotation of a divergent genome using sequence and structure-based similarity.</title>
        <authorList>
            <person name="Svedberg D."/>
            <person name="Winiger R.R."/>
            <person name="Berg A."/>
            <person name="Sharma H."/>
            <person name="Tellgren-Roth C."/>
            <person name="Debrunner-Vossbrinck B.A."/>
            <person name="Vossbrinck C.R."/>
            <person name="Barandun J."/>
        </authorList>
    </citation>
    <scope>NUCLEOTIDE SEQUENCE</scope>
    <source>
        <strain evidence="1">Illinois isolate</strain>
    </source>
</reference>